<evidence type="ECO:0000256" key="4">
    <source>
        <dbReference type="ARBA" id="ARBA00022832"/>
    </source>
</evidence>
<feature type="binding site" evidence="8">
    <location>
        <position position="58"/>
    </location>
    <ligand>
        <name>Mg(2+)</name>
        <dbReference type="ChEBI" id="CHEBI:18420"/>
    </ligand>
</feature>
<keyword evidence="6 8" id="KW-0443">Lipid metabolism</keyword>
<comment type="cofactor">
    <cofactor evidence="8">
        <name>Mg(2+)</name>
        <dbReference type="ChEBI" id="CHEBI:18420"/>
    </cofactor>
</comment>
<comment type="subcellular location">
    <subcellularLocation>
        <location evidence="8">Cytoplasm</location>
    </subcellularLocation>
</comment>
<accession>A0A512MI86</accession>
<dbReference type="InterPro" id="IPR004568">
    <property type="entry name" value="Ppantetheine-prot_Trfase_dom"/>
</dbReference>
<dbReference type="AlphaFoldDB" id="A0A512MI86"/>
<dbReference type="RefSeq" id="WP_146856337.1">
    <property type="nucleotide sequence ID" value="NZ_BKAG01000107.1"/>
</dbReference>
<protein>
    <recommendedName>
        <fullName evidence="8">Holo-[acyl-carrier-protein] synthase</fullName>
        <shortName evidence="8">Holo-ACP synthase</shortName>
        <ecNumber evidence="8">2.7.8.7</ecNumber>
    </recommendedName>
    <alternativeName>
        <fullName evidence="8">4'-phosphopantetheinyl transferase AcpS</fullName>
    </alternativeName>
</protein>
<evidence type="ECO:0000256" key="3">
    <source>
        <dbReference type="ARBA" id="ARBA00022723"/>
    </source>
</evidence>
<dbReference type="Gene3D" id="3.90.470.20">
    <property type="entry name" value="4'-phosphopantetheinyl transferase domain"/>
    <property type="match status" value="1"/>
</dbReference>
<keyword evidence="1 8" id="KW-0444">Lipid biosynthesis</keyword>
<keyword evidence="4 8" id="KW-0276">Fatty acid metabolism</keyword>
<dbReference type="Pfam" id="PF01648">
    <property type="entry name" value="ACPS"/>
    <property type="match status" value="1"/>
</dbReference>
<dbReference type="Proteomes" id="UP000321577">
    <property type="component" value="Unassembled WGS sequence"/>
</dbReference>
<proteinExistence type="inferred from homology"/>
<reference evidence="10 11" key="1">
    <citation type="submission" date="2019-07" db="EMBL/GenBank/DDBJ databases">
        <title>Whole genome shotgun sequence of Brevifollis gellanilyticus NBRC 108608.</title>
        <authorList>
            <person name="Hosoyama A."/>
            <person name="Uohara A."/>
            <person name="Ohji S."/>
            <person name="Ichikawa N."/>
        </authorList>
    </citation>
    <scope>NUCLEOTIDE SEQUENCE [LARGE SCALE GENOMIC DNA]</scope>
    <source>
        <strain evidence="10 11">NBRC 108608</strain>
    </source>
</reference>
<evidence type="ECO:0000313" key="11">
    <source>
        <dbReference type="Proteomes" id="UP000321577"/>
    </source>
</evidence>
<keyword evidence="3 8" id="KW-0479">Metal-binding</keyword>
<dbReference type="NCBIfam" id="TIGR00516">
    <property type="entry name" value="acpS"/>
    <property type="match status" value="1"/>
</dbReference>
<feature type="domain" description="4'-phosphopantetheinyl transferase" evidence="9">
    <location>
        <begin position="5"/>
        <end position="103"/>
    </location>
</feature>
<evidence type="ECO:0000256" key="7">
    <source>
        <dbReference type="ARBA" id="ARBA00023160"/>
    </source>
</evidence>
<evidence type="ECO:0000259" key="9">
    <source>
        <dbReference type="Pfam" id="PF01648"/>
    </source>
</evidence>
<comment type="catalytic activity">
    <reaction evidence="8">
        <text>apo-[ACP] + CoA = holo-[ACP] + adenosine 3',5'-bisphosphate + H(+)</text>
        <dbReference type="Rhea" id="RHEA:12068"/>
        <dbReference type="Rhea" id="RHEA-COMP:9685"/>
        <dbReference type="Rhea" id="RHEA-COMP:9690"/>
        <dbReference type="ChEBI" id="CHEBI:15378"/>
        <dbReference type="ChEBI" id="CHEBI:29999"/>
        <dbReference type="ChEBI" id="CHEBI:57287"/>
        <dbReference type="ChEBI" id="CHEBI:58343"/>
        <dbReference type="ChEBI" id="CHEBI:64479"/>
        <dbReference type="EC" id="2.7.8.7"/>
    </reaction>
</comment>
<dbReference type="SUPFAM" id="SSF56214">
    <property type="entry name" value="4'-phosphopantetheinyl transferase"/>
    <property type="match status" value="1"/>
</dbReference>
<dbReference type="HAMAP" id="MF_00101">
    <property type="entry name" value="AcpS"/>
    <property type="match status" value="1"/>
</dbReference>
<organism evidence="10 11">
    <name type="scientific">Brevifollis gellanilyticus</name>
    <dbReference type="NCBI Taxonomy" id="748831"/>
    <lineage>
        <taxon>Bacteria</taxon>
        <taxon>Pseudomonadati</taxon>
        <taxon>Verrucomicrobiota</taxon>
        <taxon>Verrucomicrobiia</taxon>
        <taxon>Verrucomicrobiales</taxon>
        <taxon>Verrucomicrobiaceae</taxon>
    </lineage>
</organism>
<keyword evidence="11" id="KW-1185">Reference proteome</keyword>
<evidence type="ECO:0000256" key="6">
    <source>
        <dbReference type="ARBA" id="ARBA00023098"/>
    </source>
</evidence>
<comment type="similarity">
    <text evidence="8">Belongs to the P-Pant transferase superfamily. AcpS family.</text>
</comment>
<keyword evidence="5 8" id="KW-0460">Magnesium</keyword>
<evidence type="ECO:0000256" key="8">
    <source>
        <dbReference type="HAMAP-Rule" id="MF_00101"/>
    </source>
</evidence>
<dbReference type="EC" id="2.7.8.7" evidence="8"/>
<dbReference type="GO" id="GO:0006633">
    <property type="term" value="P:fatty acid biosynthetic process"/>
    <property type="evidence" value="ECO:0007669"/>
    <property type="project" value="UniProtKB-UniRule"/>
</dbReference>
<gene>
    <name evidence="8 10" type="primary">acpS</name>
    <name evidence="10" type="ORF">BGE01nite_57450</name>
</gene>
<evidence type="ECO:0000256" key="1">
    <source>
        <dbReference type="ARBA" id="ARBA00022516"/>
    </source>
</evidence>
<dbReference type="OrthoDB" id="517356at2"/>
<dbReference type="EMBL" id="BKAG01000107">
    <property type="protein sequence ID" value="GEP46454.1"/>
    <property type="molecule type" value="Genomic_DNA"/>
</dbReference>
<dbReference type="NCBIfam" id="TIGR00556">
    <property type="entry name" value="pantethn_trn"/>
    <property type="match status" value="1"/>
</dbReference>
<dbReference type="InterPro" id="IPR037143">
    <property type="entry name" value="4-PPantetheinyl_Trfase_dom_sf"/>
</dbReference>
<feature type="binding site" evidence="8">
    <location>
        <position position="9"/>
    </location>
    <ligand>
        <name>Mg(2+)</name>
        <dbReference type="ChEBI" id="CHEBI:18420"/>
    </ligand>
</feature>
<keyword evidence="8" id="KW-0963">Cytoplasm</keyword>
<dbReference type="GO" id="GO:0008897">
    <property type="term" value="F:holo-[acyl-carrier-protein] synthase activity"/>
    <property type="evidence" value="ECO:0007669"/>
    <property type="project" value="UniProtKB-UniRule"/>
</dbReference>
<evidence type="ECO:0000313" key="10">
    <source>
        <dbReference type="EMBL" id="GEP46454.1"/>
    </source>
</evidence>
<dbReference type="GO" id="GO:0005737">
    <property type="term" value="C:cytoplasm"/>
    <property type="evidence" value="ECO:0007669"/>
    <property type="project" value="UniProtKB-SubCell"/>
</dbReference>
<comment type="function">
    <text evidence="8">Transfers the 4'-phosphopantetheine moiety from coenzyme A to a Ser of acyl-carrier-protein.</text>
</comment>
<dbReference type="InterPro" id="IPR008278">
    <property type="entry name" value="4-PPantetheinyl_Trfase_dom"/>
</dbReference>
<name>A0A512MI86_9BACT</name>
<dbReference type="GO" id="GO:0000287">
    <property type="term" value="F:magnesium ion binding"/>
    <property type="evidence" value="ECO:0007669"/>
    <property type="project" value="UniProtKB-UniRule"/>
</dbReference>
<keyword evidence="2 8" id="KW-0808">Transferase</keyword>
<dbReference type="InterPro" id="IPR002582">
    <property type="entry name" value="ACPS"/>
</dbReference>
<sequence length="126" mass="13803">MQPQGLGIDLVEVPRIRDLLTRHGDRFKERTFTAGEIAYCDSCADPAMHYAARFAAKEAAAKALGTGLWAHGVDWKQIEVTREESGKPVLKLHTIAQAHAEKIGATKALISLTHTRELAMAQVILT</sequence>
<comment type="caution">
    <text evidence="10">The sequence shown here is derived from an EMBL/GenBank/DDBJ whole genome shotgun (WGS) entry which is preliminary data.</text>
</comment>
<evidence type="ECO:0000256" key="5">
    <source>
        <dbReference type="ARBA" id="ARBA00022842"/>
    </source>
</evidence>
<keyword evidence="7 8" id="KW-0275">Fatty acid biosynthesis</keyword>
<evidence type="ECO:0000256" key="2">
    <source>
        <dbReference type="ARBA" id="ARBA00022679"/>
    </source>
</evidence>